<dbReference type="EMBL" id="OC854806">
    <property type="protein sequence ID" value="CAD7620434.1"/>
    <property type="molecule type" value="Genomic_DNA"/>
</dbReference>
<evidence type="ECO:0000313" key="11">
    <source>
        <dbReference type="EMBL" id="CAD7620434.1"/>
    </source>
</evidence>
<evidence type="ECO:0000256" key="2">
    <source>
        <dbReference type="ARBA" id="ARBA00022737"/>
    </source>
</evidence>
<dbReference type="FunFam" id="3.30.160.60:FF:000125">
    <property type="entry name" value="Putative zinc finger protein 143"/>
    <property type="match status" value="1"/>
</dbReference>
<dbReference type="GO" id="GO:0045944">
    <property type="term" value="P:positive regulation of transcription by RNA polymerase II"/>
    <property type="evidence" value="ECO:0007669"/>
    <property type="project" value="UniProtKB-ARBA"/>
</dbReference>
<dbReference type="InterPro" id="IPR050329">
    <property type="entry name" value="GLI_C2H2-zinc-finger"/>
</dbReference>
<feature type="domain" description="C2H2-type" evidence="10">
    <location>
        <begin position="208"/>
        <end position="237"/>
    </location>
</feature>
<dbReference type="SMART" id="SM00355">
    <property type="entry name" value="ZnF_C2H2"/>
    <property type="match status" value="6"/>
</dbReference>
<evidence type="ECO:0000256" key="8">
    <source>
        <dbReference type="SAM" id="Coils"/>
    </source>
</evidence>
<feature type="non-terminal residue" evidence="11">
    <location>
        <position position="490"/>
    </location>
</feature>
<protein>
    <recommendedName>
        <fullName evidence="10">C2H2-type domain-containing protein</fullName>
    </recommendedName>
</protein>
<feature type="coiled-coil region" evidence="8">
    <location>
        <begin position="71"/>
        <end position="123"/>
    </location>
</feature>
<dbReference type="AlphaFoldDB" id="A0A7R9PTS9"/>
<feature type="domain" description="C2H2-type" evidence="10">
    <location>
        <begin position="374"/>
        <end position="403"/>
    </location>
</feature>
<feature type="compositionally biased region" description="Basic and acidic residues" evidence="9">
    <location>
        <begin position="178"/>
        <end position="194"/>
    </location>
</feature>
<keyword evidence="6" id="KW-0804">Transcription</keyword>
<dbReference type="PANTHER" id="PTHR19818:SF139">
    <property type="entry name" value="PAIR-RULE PROTEIN ODD-PAIRED"/>
    <property type="match status" value="1"/>
</dbReference>
<feature type="non-terminal residue" evidence="11">
    <location>
        <position position="1"/>
    </location>
</feature>
<evidence type="ECO:0000256" key="1">
    <source>
        <dbReference type="ARBA" id="ARBA00022723"/>
    </source>
</evidence>
<dbReference type="InterPro" id="IPR013087">
    <property type="entry name" value="Znf_C2H2_type"/>
</dbReference>
<evidence type="ECO:0000256" key="9">
    <source>
        <dbReference type="SAM" id="MobiDB-lite"/>
    </source>
</evidence>
<dbReference type="GO" id="GO:0000981">
    <property type="term" value="F:DNA-binding transcription factor activity, RNA polymerase II-specific"/>
    <property type="evidence" value="ECO:0007669"/>
    <property type="project" value="TreeGrafter"/>
</dbReference>
<evidence type="ECO:0000256" key="6">
    <source>
        <dbReference type="ARBA" id="ARBA00023163"/>
    </source>
</evidence>
<dbReference type="EMBL" id="CAJPIZ010000231">
    <property type="protein sequence ID" value="CAG2100864.1"/>
    <property type="molecule type" value="Genomic_DNA"/>
</dbReference>
<evidence type="ECO:0000259" key="10">
    <source>
        <dbReference type="PROSITE" id="PS50157"/>
    </source>
</evidence>
<keyword evidence="1" id="KW-0479">Metal-binding</keyword>
<dbReference type="Proteomes" id="UP000759131">
    <property type="component" value="Unassembled WGS sequence"/>
</dbReference>
<keyword evidence="12" id="KW-1185">Reference proteome</keyword>
<dbReference type="Gene3D" id="3.30.160.60">
    <property type="entry name" value="Classic Zinc Finger"/>
    <property type="match status" value="5"/>
</dbReference>
<dbReference type="FunFam" id="3.30.160.60:FF:000032">
    <property type="entry name" value="Krueppel-like factor 4"/>
    <property type="match status" value="1"/>
</dbReference>
<dbReference type="GO" id="GO:0008270">
    <property type="term" value="F:zinc ion binding"/>
    <property type="evidence" value="ECO:0007669"/>
    <property type="project" value="UniProtKB-KW"/>
</dbReference>
<keyword evidence="8" id="KW-0175">Coiled coil</keyword>
<dbReference type="InterPro" id="IPR036236">
    <property type="entry name" value="Znf_C2H2_sf"/>
</dbReference>
<evidence type="ECO:0000256" key="4">
    <source>
        <dbReference type="ARBA" id="ARBA00022833"/>
    </source>
</evidence>
<gene>
    <name evidence="11" type="ORF">OSB1V03_LOCUS920</name>
</gene>
<dbReference type="GO" id="GO:0005634">
    <property type="term" value="C:nucleus"/>
    <property type="evidence" value="ECO:0007669"/>
    <property type="project" value="UniProtKB-ARBA"/>
</dbReference>
<feature type="domain" description="C2H2-type" evidence="10">
    <location>
        <begin position="434"/>
        <end position="464"/>
    </location>
</feature>
<keyword evidence="5" id="KW-0805">Transcription regulation</keyword>
<dbReference type="GO" id="GO:0000978">
    <property type="term" value="F:RNA polymerase II cis-regulatory region sequence-specific DNA binding"/>
    <property type="evidence" value="ECO:0007669"/>
    <property type="project" value="TreeGrafter"/>
</dbReference>
<proteinExistence type="predicted"/>
<evidence type="ECO:0000256" key="3">
    <source>
        <dbReference type="ARBA" id="ARBA00022771"/>
    </source>
</evidence>
<accession>A0A7R9PTS9</accession>
<dbReference type="SUPFAM" id="SSF57667">
    <property type="entry name" value="beta-beta-alpha zinc fingers"/>
    <property type="match status" value="3"/>
</dbReference>
<keyword evidence="2" id="KW-0677">Repeat</keyword>
<dbReference type="OrthoDB" id="8113227at2759"/>
<dbReference type="Pfam" id="PF00096">
    <property type="entry name" value="zf-C2H2"/>
    <property type="match status" value="3"/>
</dbReference>
<keyword evidence="4" id="KW-0862">Zinc</keyword>
<reference evidence="11" key="1">
    <citation type="submission" date="2020-11" db="EMBL/GenBank/DDBJ databases">
        <authorList>
            <person name="Tran Van P."/>
        </authorList>
    </citation>
    <scope>NUCLEOTIDE SEQUENCE</scope>
</reference>
<keyword evidence="3 7" id="KW-0863">Zinc-finger</keyword>
<evidence type="ECO:0000256" key="5">
    <source>
        <dbReference type="ARBA" id="ARBA00023015"/>
    </source>
</evidence>
<feature type="region of interest" description="Disordered" evidence="9">
    <location>
        <begin position="159"/>
        <end position="199"/>
    </location>
</feature>
<evidence type="ECO:0000313" key="12">
    <source>
        <dbReference type="Proteomes" id="UP000759131"/>
    </source>
</evidence>
<dbReference type="PROSITE" id="PS50157">
    <property type="entry name" value="ZINC_FINGER_C2H2_2"/>
    <property type="match status" value="5"/>
</dbReference>
<feature type="domain" description="C2H2-type" evidence="10">
    <location>
        <begin position="404"/>
        <end position="433"/>
    </location>
</feature>
<dbReference type="PANTHER" id="PTHR19818">
    <property type="entry name" value="ZINC FINGER PROTEIN ZIC AND GLI"/>
    <property type="match status" value="1"/>
</dbReference>
<evidence type="ECO:0000256" key="7">
    <source>
        <dbReference type="PROSITE-ProRule" id="PRU00042"/>
    </source>
</evidence>
<organism evidence="11">
    <name type="scientific">Medioppia subpectinata</name>
    <dbReference type="NCBI Taxonomy" id="1979941"/>
    <lineage>
        <taxon>Eukaryota</taxon>
        <taxon>Metazoa</taxon>
        <taxon>Ecdysozoa</taxon>
        <taxon>Arthropoda</taxon>
        <taxon>Chelicerata</taxon>
        <taxon>Arachnida</taxon>
        <taxon>Acari</taxon>
        <taxon>Acariformes</taxon>
        <taxon>Sarcoptiformes</taxon>
        <taxon>Oribatida</taxon>
        <taxon>Brachypylina</taxon>
        <taxon>Oppioidea</taxon>
        <taxon>Oppiidae</taxon>
        <taxon>Medioppia</taxon>
    </lineage>
</organism>
<sequence>VVSAVSGVSAVTAVTAVDVVGGVAQVTTDATHLLLQTPHTSIVDNCLNSTAIEAIDGKCETISGSHVDSKLQEMDKKCKQFENENQLLKRDLKRKEKIIKALVQKLRSNLTSTQKTVDAIEKQLLTDCSLDSNPRVDDLDSEAILPQDFLDFEMNQELMSEPSVESGESELSSAADNTDGHNTDGHNTDEEWSPKKSGYRKLTKDGKYRCKWLGCGKLFSRNANLTRHYNTHLRNRCHVCQWTGCGKRFTDLNQCSTHSNQLSDVDIVANIRAISHTNARGLVARLSLDRYGLNGRTKPVITYSVNQASILAYHRKSHTSEREGRSETKQLLTSQTNHGLNEPFVCDLIGCEKTFDNVTNLRRHQAIHNGTRLYYCDWQGCDKNFLELSGLKRHRRIHTGERPYKCDWPGCGARYSQSSHLSTHIKSHKNQRDYKCSLPECAFAGVRMSDLRKHLRRKHKWQQSDFDHLDTAIDTAIDTAFPHNLIQHHL</sequence>
<feature type="domain" description="C2H2-type" evidence="10">
    <location>
        <begin position="344"/>
        <end position="373"/>
    </location>
</feature>
<name>A0A7R9PTS9_9ACAR</name>
<dbReference type="PROSITE" id="PS00028">
    <property type="entry name" value="ZINC_FINGER_C2H2_1"/>
    <property type="match status" value="4"/>
</dbReference>